<sequence>MKLEFKRIFGLAVAFSILNACATFDLQYDSELSAIQSSGQEMVHTFYLSGGLGNDNGEDSAIPELLKRHLDSADASSTAIFLGDNISDDEDNWSKDKALVDSHLKLISNFKGKTIFMPGNNEWKSFNTKKIERVEEYLKDREEERVRFYPKNTCPIEHRVINENLDLILIDSKWFISNWSRVEGINEKCSDIVTRRRFIEELEGYINDGQGKNIVIAMHHPIFSNGRYAGKETFSSHILPLPGIGTLLNGIKDLGAFSPDWLNSRRYNYLRIMVSALAQSSDRITVVSGHEESLQHLSGGNVHQIISGSLGTTSATHLSSDKVKTIGGTLHYKGHYSYGKKGFVKLEYFADGSSQVTFITEGKEPHTLKVLPKMNLNEVPTNFIQPEDREKKVAIIEDTEELRKSKFSKFLWGQRHRSYYGLPVTAPIVNLDTLYGGLKVVKEGGGHQSHSIRLEDNEGREFAMRSLRKSALKFLKFKIPGVSYATEDYEDTVPEDIIEDFFTTAHPYMQLVINPLAKAIDVNHSDTRLFYVPKQLALGQLNKDYGNELYYIERRPSDEQMNYKGYRRVVDESGKVNDVESTTDMLEKIKSDEEYTVDQRSFLRARIFDMLLGDWDRHQDQWRWVEYEKEDGDKEFMPVPRDRDNAFPKFDGAGLRFLKLFFPVTKRWQSFDDEIQNVKWLNSGGYNLDKALLTMVDAQTWEEEAKYIQENLTDAIIDKAFLRLPVEVRDSTSAMIRKNLKGRLENLHHYAAEYGRFLDKSIALYATEKDDIIKIERLSDGRTKIVIRRILSDDPNEKFYERTFSKEKTKVIWIYGLGDDDVFEVSGEGEHEIFIRLIGGYGEDKYTITNDKALKIYDWKYEEVEFKEKKPSKQLTDVYKTNTFHWRFFELDNNVLIPNLGFRNDDGLYLGATNVYTNNGFNGNPFRQKHALSANYYFGFQAAELSYQGIFANVFPKWNFELDGYYTSNTYINNFFGFGNETPNFEDSLDIDFYRARMEQLKVSAGIAYHTLRIKALYESYDVSEIANRFFNRGNLDERVFDHQNYVGGETSLYYYNDDVKDFPTKAIYFGLTGGYKANLDIRENRFGYLSFKTEISHKLIPSGNLVLGTTAEWRTNFGDDYFFYHAPSLGGNNGLRGFRDERFTGKSYFYQTSDLRLRLKRYVTSVVPITVGLYGGFDYGRVWQPNEGSNRWHTSQGGGFWVGGLNFLAFNIGYFNSVEGNMVQVGFGFGF</sequence>
<evidence type="ECO:0000256" key="1">
    <source>
        <dbReference type="SAM" id="SignalP"/>
    </source>
</evidence>
<dbReference type="EMBL" id="RBCJ01000008">
    <property type="protein sequence ID" value="RKN75136.1"/>
    <property type="molecule type" value="Genomic_DNA"/>
</dbReference>
<proteinExistence type="predicted"/>
<keyword evidence="3" id="KW-1185">Reference proteome</keyword>
<feature type="chain" id="PRO_5017239413" description="Haemolysin activator HlyB C-terminal domain-containing protein" evidence="1">
    <location>
        <begin position="23"/>
        <end position="1232"/>
    </location>
</feature>
<organism evidence="2 3">
    <name type="scientific">Ulvibacterium marinum</name>
    <dbReference type="NCBI Taxonomy" id="2419782"/>
    <lineage>
        <taxon>Bacteria</taxon>
        <taxon>Pseudomonadati</taxon>
        <taxon>Bacteroidota</taxon>
        <taxon>Flavobacteriia</taxon>
        <taxon>Flavobacteriales</taxon>
        <taxon>Flavobacteriaceae</taxon>
        <taxon>Ulvibacterium</taxon>
    </lineage>
</organism>
<feature type="signal peptide" evidence="1">
    <location>
        <begin position="1"/>
        <end position="22"/>
    </location>
</feature>
<comment type="caution">
    <text evidence="2">The sequence shown here is derived from an EMBL/GenBank/DDBJ whole genome shotgun (WGS) entry which is preliminary data.</text>
</comment>
<evidence type="ECO:0008006" key="4">
    <source>
        <dbReference type="Google" id="ProtNLM"/>
    </source>
</evidence>
<gene>
    <name evidence="2" type="ORF">D7Z94_25390</name>
</gene>
<evidence type="ECO:0000313" key="3">
    <source>
        <dbReference type="Proteomes" id="UP000276603"/>
    </source>
</evidence>
<dbReference type="InterPro" id="IPR029052">
    <property type="entry name" value="Metallo-depent_PP-like"/>
</dbReference>
<name>A0A3B0BU32_9FLAO</name>
<dbReference type="RefSeq" id="WP_120714479.1">
    <property type="nucleotide sequence ID" value="NZ_RBCJ01000008.1"/>
</dbReference>
<dbReference type="SUPFAM" id="SSF56300">
    <property type="entry name" value="Metallo-dependent phosphatases"/>
    <property type="match status" value="1"/>
</dbReference>
<dbReference type="Proteomes" id="UP000276603">
    <property type="component" value="Unassembled WGS sequence"/>
</dbReference>
<dbReference type="Gene3D" id="3.60.21.10">
    <property type="match status" value="1"/>
</dbReference>
<reference evidence="2 3" key="1">
    <citation type="submission" date="2018-10" db="EMBL/GenBank/DDBJ databases">
        <title>Ulvibacterium marinum gen. nov., sp. nov., a novel marine bacterium of the family Flavobacteriaceae, isolated from a culture of the green alga Ulva prolifera.</title>
        <authorList>
            <person name="Zhang Z."/>
        </authorList>
    </citation>
    <scope>NUCLEOTIDE SEQUENCE [LARGE SCALE GENOMIC DNA]</scope>
    <source>
        <strain evidence="2 3">CCMM003</strain>
    </source>
</reference>
<protein>
    <recommendedName>
        <fullName evidence="4">Haemolysin activator HlyB C-terminal domain-containing protein</fullName>
    </recommendedName>
</protein>
<dbReference type="OrthoDB" id="333971at2"/>
<dbReference type="AlphaFoldDB" id="A0A3B0BU32"/>
<accession>A0A3B0BU32</accession>
<evidence type="ECO:0000313" key="2">
    <source>
        <dbReference type="EMBL" id="RKN75136.1"/>
    </source>
</evidence>
<keyword evidence="1" id="KW-0732">Signal</keyword>